<organism evidence="2 3">
    <name type="scientific">Punica granatum</name>
    <name type="common">Pomegranate</name>
    <dbReference type="NCBI Taxonomy" id="22663"/>
    <lineage>
        <taxon>Eukaryota</taxon>
        <taxon>Viridiplantae</taxon>
        <taxon>Streptophyta</taxon>
        <taxon>Embryophyta</taxon>
        <taxon>Tracheophyta</taxon>
        <taxon>Spermatophyta</taxon>
        <taxon>Magnoliopsida</taxon>
        <taxon>eudicotyledons</taxon>
        <taxon>Gunneridae</taxon>
        <taxon>Pentapetalae</taxon>
        <taxon>rosids</taxon>
        <taxon>malvids</taxon>
        <taxon>Myrtales</taxon>
        <taxon>Lythraceae</taxon>
        <taxon>Punica</taxon>
    </lineage>
</organism>
<reference evidence="2 3" key="1">
    <citation type="submission" date="2017-11" db="EMBL/GenBank/DDBJ databases">
        <title>De-novo sequencing of pomegranate (Punica granatum L.) genome.</title>
        <authorList>
            <person name="Akparov Z."/>
            <person name="Amiraslanov A."/>
            <person name="Hajiyeva S."/>
            <person name="Abbasov M."/>
            <person name="Kaur K."/>
            <person name="Hamwieh A."/>
            <person name="Solovyev V."/>
            <person name="Salamov A."/>
            <person name="Braich B."/>
            <person name="Kosarev P."/>
            <person name="Mahmoud A."/>
            <person name="Hajiyev E."/>
            <person name="Babayeva S."/>
            <person name="Izzatullayeva V."/>
            <person name="Mammadov A."/>
            <person name="Mammadov A."/>
            <person name="Sharifova S."/>
            <person name="Ojaghi J."/>
            <person name="Eynullazada K."/>
            <person name="Bayramov B."/>
            <person name="Abdulazimova A."/>
            <person name="Shahmuradov I."/>
        </authorList>
    </citation>
    <scope>NUCLEOTIDE SEQUENCE [LARGE SCALE GENOMIC DNA]</scope>
    <source>
        <strain evidence="3">cv. AG2017</strain>
        <tissue evidence="2">Leaf</tissue>
    </source>
</reference>
<evidence type="ECO:0000313" key="3">
    <source>
        <dbReference type="Proteomes" id="UP000233551"/>
    </source>
</evidence>
<accession>A0A2I0KPH7</accession>
<proteinExistence type="predicted"/>
<comment type="caution">
    <text evidence="2">The sequence shown here is derived from an EMBL/GenBank/DDBJ whole genome shotgun (WGS) entry which is preliminary data.</text>
</comment>
<sequence length="86" mass="9514">MDVKGADGMRKVVVMMMLLLAYGALTAQPLGTAIDPRCFDMCKKLCEIFYGIGKCPRLYTCLLRRCGAIYLGPQPRFASPPLQIDP</sequence>
<dbReference type="AlphaFoldDB" id="A0A2I0KPH7"/>
<gene>
    <name evidence="2" type="ORF">CRG98_009211</name>
</gene>
<feature type="signal peptide" evidence="1">
    <location>
        <begin position="1"/>
        <end position="27"/>
    </location>
</feature>
<dbReference type="EMBL" id="PGOL01000457">
    <property type="protein sequence ID" value="PKI70397.1"/>
    <property type="molecule type" value="Genomic_DNA"/>
</dbReference>
<protein>
    <submittedName>
        <fullName evidence="2">Uncharacterized protein</fullName>
    </submittedName>
</protein>
<evidence type="ECO:0000256" key="1">
    <source>
        <dbReference type="SAM" id="SignalP"/>
    </source>
</evidence>
<name>A0A2I0KPH7_PUNGR</name>
<feature type="chain" id="PRO_5014194596" evidence="1">
    <location>
        <begin position="28"/>
        <end position="86"/>
    </location>
</feature>
<keyword evidence="1" id="KW-0732">Signal</keyword>
<keyword evidence="3" id="KW-1185">Reference proteome</keyword>
<dbReference type="Proteomes" id="UP000233551">
    <property type="component" value="Unassembled WGS sequence"/>
</dbReference>
<evidence type="ECO:0000313" key="2">
    <source>
        <dbReference type="EMBL" id="PKI70397.1"/>
    </source>
</evidence>